<evidence type="ECO:0000313" key="3">
    <source>
        <dbReference type="Proteomes" id="UP001501509"/>
    </source>
</evidence>
<comment type="caution">
    <text evidence="2">The sequence shown here is derived from an EMBL/GenBank/DDBJ whole genome shotgun (WGS) entry which is preliminary data.</text>
</comment>
<evidence type="ECO:0000313" key="2">
    <source>
        <dbReference type="EMBL" id="GAA2603973.1"/>
    </source>
</evidence>
<organism evidence="2 3">
    <name type="scientific">Actinomadura fulvescens</name>
    <dbReference type="NCBI Taxonomy" id="46160"/>
    <lineage>
        <taxon>Bacteria</taxon>
        <taxon>Bacillati</taxon>
        <taxon>Actinomycetota</taxon>
        <taxon>Actinomycetes</taxon>
        <taxon>Streptosporangiales</taxon>
        <taxon>Thermomonosporaceae</taxon>
        <taxon>Actinomadura</taxon>
    </lineage>
</organism>
<reference evidence="2 3" key="1">
    <citation type="journal article" date="2019" name="Int. J. Syst. Evol. Microbiol.">
        <title>The Global Catalogue of Microorganisms (GCM) 10K type strain sequencing project: providing services to taxonomists for standard genome sequencing and annotation.</title>
        <authorList>
            <consortium name="The Broad Institute Genomics Platform"/>
            <consortium name="The Broad Institute Genome Sequencing Center for Infectious Disease"/>
            <person name="Wu L."/>
            <person name="Ma J."/>
        </authorList>
    </citation>
    <scope>NUCLEOTIDE SEQUENCE [LARGE SCALE GENOMIC DNA]</scope>
    <source>
        <strain evidence="2 3">JCM 6833</strain>
    </source>
</reference>
<dbReference type="Proteomes" id="UP001501509">
    <property type="component" value="Unassembled WGS sequence"/>
</dbReference>
<name>A0ABN3PV84_9ACTN</name>
<sequence length="78" mass="8882">MAFGKGTQEPFTGRAYQGTLQQCRERLSQGGAMLLGQLLDPLQLRRRLLRPAHRSATGSRQRRVATISVRPFRPYRQS</sequence>
<protein>
    <submittedName>
        <fullName evidence="2">Uncharacterized protein</fullName>
    </submittedName>
</protein>
<keyword evidence="3" id="KW-1185">Reference proteome</keyword>
<accession>A0ABN3PV84</accession>
<gene>
    <name evidence="2" type="ORF">GCM10010411_42640</name>
</gene>
<dbReference type="EMBL" id="BAAATD010000005">
    <property type="protein sequence ID" value="GAA2603973.1"/>
    <property type="molecule type" value="Genomic_DNA"/>
</dbReference>
<evidence type="ECO:0000256" key="1">
    <source>
        <dbReference type="SAM" id="MobiDB-lite"/>
    </source>
</evidence>
<proteinExistence type="predicted"/>
<feature type="region of interest" description="Disordered" evidence="1">
    <location>
        <begin position="50"/>
        <end position="78"/>
    </location>
</feature>